<feature type="chain" id="PRO_5020380273" description="HdeA/HdeB family protein" evidence="1">
    <location>
        <begin position="20"/>
        <end position="98"/>
    </location>
</feature>
<evidence type="ECO:0000313" key="2">
    <source>
        <dbReference type="EMBL" id="TCM84640.1"/>
    </source>
</evidence>
<dbReference type="OrthoDB" id="7659053at2"/>
<evidence type="ECO:0000313" key="3">
    <source>
        <dbReference type="Proteomes" id="UP000295277"/>
    </source>
</evidence>
<evidence type="ECO:0000256" key="1">
    <source>
        <dbReference type="SAM" id="SignalP"/>
    </source>
</evidence>
<dbReference type="AlphaFoldDB" id="A0A4R1YU90"/>
<dbReference type="EMBL" id="SLVM01000011">
    <property type="protein sequence ID" value="TCM84640.1"/>
    <property type="molecule type" value="Genomic_DNA"/>
</dbReference>
<keyword evidence="3" id="KW-1185">Reference proteome</keyword>
<organism evidence="2 3">
    <name type="scientific">Rhodovulum steppense</name>
    <dbReference type="NCBI Taxonomy" id="540251"/>
    <lineage>
        <taxon>Bacteria</taxon>
        <taxon>Pseudomonadati</taxon>
        <taxon>Pseudomonadota</taxon>
        <taxon>Alphaproteobacteria</taxon>
        <taxon>Rhodobacterales</taxon>
        <taxon>Paracoccaceae</taxon>
        <taxon>Rhodovulum</taxon>
    </lineage>
</organism>
<protein>
    <recommendedName>
        <fullName evidence="4">HdeA/HdeB family protein</fullName>
    </recommendedName>
</protein>
<comment type="caution">
    <text evidence="2">The sequence shown here is derived from an EMBL/GenBank/DDBJ whole genome shotgun (WGS) entry which is preliminary data.</text>
</comment>
<reference evidence="2 3" key="1">
    <citation type="submission" date="2019-03" db="EMBL/GenBank/DDBJ databases">
        <title>Genomic Encyclopedia of Type Strains, Phase IV (KMG-IV): sequencing the most valuable type-strain genomes for metagenomic binning, comparative biology and taxonomic classification.</title>
        <authorList>
            <person name="Goeker M."/>
        </authorList>
    </citation>
    <scope>NUCLEOTIDE SEQUENCE [LARGE SCALE GENOMIC DNA]</scope>
    <source>
        <strain evidence="2 3">DSM 21153</strain>
    </source>
</reference>
<dbReference type="RefSeq" id="WP_132694896.1">
    <property type="nucleotide sequence ID" value="NZ_SLVM01000011.1"/>
</dbReference>
<feature type="signal peptide" evidence="1">
    <location>
        <begin position="1"/>
        <end position="19"/>
    </location>
</feature>
<sequence length="98" mass="10550">MRAFALAAAVAVSSTPALAGPIERACLGSDRPGVSRGVCGCIQQAADITLSAGDQREAAKFFRDPHQAQVVRQSKRDRDSAFWQRYKRFGEMAAAYCG</sequence>
<dbReference type="Proteomes" id="UP000295277">
    <property type="component" value="Unassembled WGS sequence"/>
</dbReference>
<proteinExistence type="predicted"/>
<keyword evidence="1" id="KW-0732">Signal</keyword>
<evidence type="ECO:0008006" key="4">
    <source>
        <dbReference type="Google" id="ProtNLM"/>
    </source>
</evidence>
<accession>A0A4R1YU90</accession>
<name>A0A4R1YU90_9RHOB</name>
<gene>
    <name evidence="2" type="ORF">EV216_111122</name>
</gene>